<evidence type="ECO:0000256" key="1">
    <source>
        <dbReference type="SAM" id="MobiDB-lite"/>
    </source>
</evidence>
<dbReference type="KEGG" id="bpx:BUPH_00828"/>
<dbReference type="HOGENOM" id="CLU_2367452_0_0_4"/>
<gene>
    <name evidence="2" type="ORF">BUPH_00828</name>
</gene>
<evidence type="ECO:0000313" key="2">
    <source>
        <dbReference type="EMBL" id="AFT88283.1"/>
    </source>
</evidence>
<organism evidence="2 3">
    <name type="scientific">Paraburkholderia phenoliruptrix BR3459a</name>
    <dbReference type="NCBI Taxonomy" id="1229205"/>
    <lineage>
        <taxon>Bacteria</taxon>
        <taxon>Pseudomonadati</taxon>
        <taxon>Pseudomonadota</taxon>
        <taxon>Betaproteobacteria</taxon>
        <taxon>Burkholderiales</taxon>
        <taxon>Burkholderiaceae</taxon>
        <taxon>Paraburkholderia</taxon>
    </lineage>
</organism>
<dbReference type="Proteomes" id="UP000010105">
    <property type="component" value="Chromosome 2"/>
</dbReference>
<evidence type="ECO:0000313" key="3">
    <source>
        <dbReference type="Proteomes" id="UP000010105"/>
    </source>
</evidence>
<feature type="region of interest" description="Disordered" evidence="1">
    <location>
        <begin position="67"/>
        <end position="95"/>
    </location>
</feature>
<name>K0DWD7_9BURK</name>
<proteinExistence type="predicted"/>
<sequence>MPRRFKWPSSSARAYIAGHDARHINFSLHAPVVFAQPFALNAAAAACSPAGAAYSAVSRECQTPPNGAFSPMRANQRANEWPASTPPLKFRAVTP</sequence>
<accession>K0DWD7</accession>
<dbReference type="AlphaFoldDB" id="K0DWD7"/>
<dbReference type="EMBL" id="CP003864">
    <property type="protein sequence ID" value="AFT88283.1"/>
    <property type="molecule type" value="Genomic_DNA"/>
</dbReference>
<reference evidence="2 3" key="1">
    <citation type="journal article" date="2012" name="J. Bacteriol.">
        <title>Complete Genome Sequence of Burkholderia phenoliruptrix BR3459a (CLA1), a Heat-Tolerant, Nitrogen-Fixing Symbiont of Mimosa flocculosa.</title>
        <authorList>
            <person name="de Oliveira Cunha C."/>
            <person name="Goda Zuleta L.F."/>
            <person name="Paula de Almeida L.G."/>
            <person name="Prioli Ciapina L."/>
            <person name="Lustrino Borges W."/>
            <person name="Pitard R.M."/>
            <person name="Baldani J.I."/>
            <person name="Straliotto R."/>
            <person name="de Faria S.M."/>
            <person name="Hungria M."/>
            <person name="Sousa Cavada B."/>
            <person name="Mercante F.M."/>
            <person name="Ribeiro de Vasconcelos A.T."/>
        </authorList>
    </citation>
    <scope>NUCLEOTIDE SEQUENCE [LARGE SCALE GENOMIC DNA]</scope>
    <source>
        <strain evidence="2 3">BR3459a</strain>
    </source>
</reference>
<protein>
    <submittedName>
        <fullName evidence="2">Uncharacterized protein</fullName>
    </submittedName>
</protein>
<dbReference type="STRING" id="1229205.BUPH_00828"/>